<keyword evidence="1" id="KW-0175">Coiled coil</keyword>
<dbReference type="AlphaFoldDB" id="A0A4Z1SM14"/>
<evidence type="ECO:0000256" key="1">
    <source>
        <dbReference type="SAM" id="Coils"/>
    </source>
</evidence>
<dbReference type="Proteomes" id="UP000315496">
    <property type="component" value="Chromosome 4"/>
</dbReference>
<comment type="caution">
    <text evidence="3">The sequence shown here is derived from an EMBL/GenBank/DDBJ whole genome shotgun (WGS) entry which is preliminary data.</text>
</comment>
<feature type="compositionally biased region" description="Pro residues" evidence="2">
    <location>
        <begin position="52"/>
        <end position="72"/>
    </location>
</feature>
<proteinExistence type="predicted"/>
<dbReference type="EMBL" id="VDLU01000004">
    <property type="protein sequence ID" value="TNJ26714.1"/>
    <property type="molecule type" value="Genomic_DNA"/>
</dbReference>
<keyword evidence="4" id="KW-1185">Reference proteome</keyword>
<dbReference type="OrthoDB" id="10254070at2759"/>
<accession>A0A4Z1SM14</accession>
<organism evidence="3 4">
    <name type="scientific">Giardia muris</name>
    <dbReference type="NCBI Taxonomy" id="5742"/>
    <lineage>
        <taxon>Eukaryota</taxon>
        <taxon>Metamonada</taxon>
        <taxon>Diplomonadida</taxon>
        <taxon>Hexamitidae</taxon>
        <taxon>Giardiinae</taxon>
        <taxon>Giardia</taxon>
    </lineage>
</organism>
<gene>
    <name evidence="3" type="ORF">GMRT_11705</name>
</gene>
<evidence type="ECO:0000313" key="3">
    <source>
        <dbReference type="EMBL" id="TNJ26714.1"/>
    </source>
</evidence>
<sequence>MTRLFNEQDQALFSVAGNLLLECDDFLARRALSQARPLPPAVLESQRQVEAPQPPQPPPQPMSPRPTSPTQPPKERQLSFAEVRHLSREAIERVDNGSQCSTLLIHIGIQGAPSVTFASVQTDMPIETRGRRVSADGDAFLEARIQILENEVDTLQDSLARKTKKYNDLKERFRLAGEVNREAMADRSAKAEENAILRRTVDELQKYRDEIESELLPVVKAMKEENSTLKGAIELATSSEAKLEVENRRLNDELRDLRNSLYEALRSHPQVILAERGVGTGSDLQYQRAVEVQTFLDLTNSVCKEKESIMDFAMCTEIMVMQEGLQTELSACAQSDTGTQYKARHCMGLVFEFNPLTIARKEQCVQVDVRIPLTGEEVATLKAGGKPDCPNCLDLTRKYEEARGERTKLLDALKQTEKELDEVDDEYEALNAKYKRLKKKAEDDTRRLDEELEEAYGKARRLEEQVKRLQSEVGIADDLRANLSETQARVVDLQKQCDIKEAEMAKILEVYTTLETRYNAIKSVMV</sequence>
<dbReference type="VEuPathDB" id="GiardiaDB:GMRT_11705"/>
<feature type="region of interest" description="Disordered" evidence="2">
    <location>
        <begin position="41"/>
        <end position="76"/>
    </location>
</feature>
<name>A0A4Z1SM14_GIAMU</name>
<feature type="coiled-coil region" evidence="1">
    <location>
        <begin position="399"/>
        <end position="503"/>
    </location>
</feature>
<evidence type="ECO:0000256" key="2">
    <source>
        <dbReference type="SAM" id="MobiDB-lite"/>
    </source>
</evidence>
<feature type="coiled-coil region" evidence="1">
    <location>
        <begin position="138"/>
        <end position="267"/>
    </location>
</feature>
<evidence type="ECO:0000313" key="4">
    <source>
        <dbReference type="Proteomes" id="UP000315496"/>
    </source>
</evidence>
<protein>
    <submittedName>
        <fullName evidence="3">Uncharacterized protein</fullName>
    </submittedName>
</protein>
<reference evidence="3 4" key="1">
    <citation type="submission" date="2019-05" db="EMBL/GenBank/DDBJ databases">
        <title>The compact genome of Giardia muris reveals important steps in the evolution of intestinal protozoan parasites.</title>
        <authorList>
            <person name="Xu F."/>
            <person name="Jimenez-Gonzalez A."/>
            <person name="Einarsson E."/>
            <person name="Astvaldsson A."/>
            <person name="Peirasmaki D."/>
            <person name="Eckmann L."/>
            <person name="Andersson J.O."/>
            <person name="Svard S.G."/>
            <person name="Jerlstrom-Hultqvist J."/>
        </authorList>
    </citation>
    <scope>NUCLEOTIDE SEQUENCE [LARGE SCALE GENOMIC DNA]</scope>
    <source>
        <strain evidence="3 4">Roberts-Thomson</strain>
    </source>
</reference>